<comment type="caution">
    <text evidence="2">The sequence shown here is derived from an EMBL/GenBank/DDBJ whole genome shotgun (WGS) entry which is preliminary data.</text>
</comment>
<dbReference type="Proteomes" id="UP000527355">
    <property type="component" value="Unassembled WGS sequence"/>
</dbReference>
<feature type="region of interest" description="Disordered" evidence="1">
    <location>
        <begin position="130"/>
        <end position="157"/>
    </location>
</feature>
<evidence type="ECO:0000313" key="2">
    <source>
        <dbReference type="EMBL" id="KAF6330364.1"/>
    </source>
</evidence>
<keyword evidence="3" id="KW-1185">Reference proteome</keyword>
<organism evidence="2 3">
    <name type="scientific">Myotis myotis</name>
    <name type="common">Greater mouse-eared bat</name>
    <name type="synonym">Vespertilio myotis</name>
    <dbReference type="NCBI Taxonomy" id="51298"/>
    <lineage>
        <taxon>Eukaryota</taxon>
        <taxon>Metazoa</taxon>
        <taxon>Chordata</taxon>
        <taxon>Craniata</taxon>
        <taxon>Vertebrata</taxon>
        <taxon>Euteleostomi</taxon>
        <taxon>Mammalia</taxon>
        <taxon>Eutheria</taxon>
        <taxon>Laurasiatheria</taxon>
        <taxon>Chiroptera</taxon>
        <taxon>Yangochiroptera</taxon>
        <taxon>Vespertilionidae</taxon>
        <taxon>Myotis</taxon>
    </lineage>
</organism>
<name>A0A7J7VYV9_MYOMY</name>
<dbReference type="EMBL" id="JABWUV010000009">
    <property type="protein sequence ID" value="KAF6330364.1"/>
    <property type="molecule type" value="Genomic_DNA"/>
</dbReference>
<reference evidence="2 3" key="1">
    <citation type="journal article" date="2020" name="Nature">
        <title>Six reference-quality genomes reveal evolution of bat adaptations.</title>
        <authorList>
            <person name="Jebb D."/>
            <person name="Huang Z."/>
            <person name="Pippel M."/>
            <person name="Hughes G.M."/>
            <person name="Lavrichenko K."/>
            <person name="Devanna P."/>
            <person name="Winkler S."/>
            <person name="Jermiin L.S."/>
            <person name="Skirmuntt E.C."/>
            <person name="Katzourakis A."/>
            <person name="Burkitt-Gray L."/>
            <person name="Ray D.A."/>
            <person name="Sullivan K.A.M."/>
            <person name="Roscito J.G."/>
            <person name="Kirilenko B.M."/>
            <person name="Davalos L.M."/>
            <person name="Corthals A.P."/>
            <person name="Power M.L."/>
            <person name="Jones G."/>
            <person name="Ransome R.D."/>
            <person name="Dechmann D.K.N."/>
            <person name="Locatelli A.G."/>
            <person name="Puechmaille S.J."/>
            <person name="Fedrigo O."/>
            <person name="Jarvis E.D."/>
            <person name="Hiller M."/>
            <person name="Vernes S.C."/>
            <person name="Myers E.W."/>
            <person name="Teeling E.C."/>
        </authorList>
    </citation>
    <scope>NUCLEOTIDE SEQUENCE [LARGE SCALE GENOMIC DNA]</scope>
    <source>
        <strain evidence="2">MMyoMyo1</strain>
        <tissue evidence="2">Flight muscle</tissue>
    </source>
</reference>
<evidence type="ECO:0000313" key="3">
    <source>
        <dbReference type="Proteomes" id="UP000527355"/>
    </source>
</evidence>
<feature type="compositionally biased region" description="Basic and acidic residues" evidence="1">
    <location>
        <begin position="141"/>
        <end position="157"/>
    </location>
</feature>
<evidence type="ECO:0000256" key="1">
    <source>
        <dbReference type="SAM" id="MobiDB-lite"/>
    </source>
</evidence>
<protein>
    <submittedName>
        <fullName evidence="2">Uncharacterized protein</fullName>
    </submittedName>
</protein>
<feature type="region of interest" description="Disordered" evidence="1">
    <location>
        <begin position="1"/>
        <end position="24"/>
    </location>
</feature>
<gene>
    <name evidence="2" type="ORF">mMyoMyo1_012354</name>
</gene>
<sequence>MLEFKSPLSVVQSRTMRPRDGQGWPEGTLRLGCANVEAYKPTGIHLPSLGNSTPISYWRASSSSPISVHEVWGRCPKTRSPGLGTGPGLALGIGPGMGMCLSLPNGSQSWDLGGWNLFVKEMQCLRWTESEQPKAWPTRARPGEKLPERKPNEVGRA</sequence>
<dbReference type="AlphaFoldDB" id="A0A7J7VYV9"/>
<proteinExistence type="predicted"/>
<accession>A0A7J7VYV9</accession>